<dbReference type="GO" id="GO:0055085">
    <property type="term" value="P:transmembrane transport"/>
    <property type="evidence" value="ECO:0007669"/>
    <property type="project" value="InterPro"/>
</dbReference>
<dbReference type="PANTHER" id="PTHR43163">
    <property type="entry name" value="DIPEPTIDE TRANSPORT SYSTEM PERMEASE PROTEIN DPPB-RELATED"/>
    <property type="match status" value="1"/>
</dbReference>
<sequence length="317" mass="34534">MKKLIIQRLLLGIVTLWLVSMLIFLGTELLPGDIASALLGQNGTPETIAALRSQLGLDQPAAWRYLQWLGGVLHGDLGVSLANNEPVSAVLLPRLENTLFLAGYAAVVAIPLAMVLGIASAIWRDSWFDRLANNLTLLSISVPEFFVGYLLVMFFAIHFAWFPSLATVAPGVSFGQRLYTCTLPMLTLVLVVLAHMLRMTRASVGAVMSSSYIETALLKGLPKWRIVLSHALPNALAPIINVIAFNLAYLIVGVILVEVVFVYPGVGQYMVDAVTRRDLPVVQACGLIFGGTYIILNMLADLLAIWCNPRLRHARSS</sequence>
<dbReference type="PANTHER" id="PTHR43163:SF3">
    <property type="entry name" value="PEPTIDE ABC TRANSPORTER PERMEASE PROTEIN"/>
    <property type="match status" value="1"/>
</dbReference>
<feature type="transmembrane region" description="Helical" evidence="8">
    <location>
        <begin position="177"/>
        <end position="197"/>
    </location>
</feature>
<evidence type="ECO:0000256" key="6">
    <source>
        <dbReference type="ARBA" id="ARBA00022989"/>
    </source>
</evidence>
<accession>A0A5R9LNW5</accession>
<keyword evidence="2 8" id="KW-0813">Transport</keyword>
<keyword evidence="6 8" id="KW-1133">Transmembrane helix</keyword>
<dbReference type="InterPro" id="IPR000515">
    <property type="entry name" value="MetI-like"/>
</dbReference>
<name>A0A5R9LNW5_9ENTR</name>
<keyword evidence="3" id="KW-1003">Cell membrane</keyword>
<feature type="transmembrane region" description="Helical" evidence="8">
    <location>
        <begin position="235"/>
        <end position="261"/>
    </location>
</feature>
<evidence type="ECO:0000313" key="10">
    <source>
        <dbReference type="EMBL" id="TLV23477.1"/>
    </source>
</evidence>
<comment type="subcellular location">
    <subcellularLocation>
        <location evidence="1">Cell inner membrane</location>
        <topology evidence="1">Multi-pass membrane protein</topology>
    </subcellularLocation>
    <subcellularLocation>
        <location evidence="8">Cell membrane</location>
        <topology evidence="8">Multi-pass membrane protein</topology>
    </subcellularLocation>
</comment>
<feature type="transmembrane region" description="Helical" evidence="8">
    <location>
        <begin position="135"/>
        <end position="157"/>
    </location>
</feature>
<dbReference type="Proteomes" id="UP000307430">
    <property type="component" value="Unassembled WGS sequence"/>
</dbReference>
<evidence type="ECO:0000256" key="3">
    <source>
        <dbReference type="ARBA" id="ARBA00022475"/>
    </source>
</evidence>
<dbReference type="InterPro" id="IPR035906">
    <property type="entry name" value="MetI-like_sf"/>
</dbReference>
<evidence type="ECO:0000313" key="11">
    <source>
        <dbReference type="Proteomes" id="UP000307430"/>
    </source>
</evidence>
<keyword evidence="4" id="KW-0997">Cell inner membrane</keyword>
<dbReference type="Pfam" id="PF19300">
    <property type="entry name" value="BPD_transp_1_N"/>
    <property type="match status" value="1"/>
</dbReference>
<dbReference type="Pfam" id="PF00528">
    <property type="entry name" value="BPD_transp_1"/>
    <property type="match status" value="1"/>
</dbReference>
<comment type="caution">
    <text evidence="10">The sequence shown here is derived from an EMBL/GenBank/DDBJ whole genome shotgun (WGS) entry which is preliminary data.</text>
</comment>
<dbReference type="InterPro" id="IPR045621">
    <property type="entry name" value="BPD_transp_1_N"/>
</dbReference>
<dbReference type="Gene3D" id="1.10.3720.10">
    <property type="entry name" value="MetI-like"/>
    <property type="match status" value="1"/>
</dbReference>
<dbReference type="GO" id="GO:0005886">
    <property type="term" value="C:plasma membrane"/>
    <property type="evidence" value="ECO:0007669"/>
    <property type="project" value="UniProtKB-SubCell"/>
</dbReference>
<reference evidence="10 11" key="1">
    <citation type="submission" date="2019-05" db="EMBL/GenBank/DDBJ databases">
        <title>Genome sequence of Klebsiella sp strain TOUT106.</title>
        <authorList>
            <person name="Rahi P."/>
            <person name="Chaudhari D."/>
        </authorList>
    </citation>
    <scope>NUCLEOTIDE SEQUENCE [LARGE SCALE GENOMIC DNA]</scope>
    <source>
        <strain evidence="10 11">TOUT106</strain>
    </source>
</reference>
<feature type="transmembrane region" description="Helical" evidence="8">
    <location>
        <begin position="101"/>
        <end position="123"/>
    </location>
</feature>
<evidence type="ECO:0000256" key="4">
    <source>
        <dbReference type="ARBA" id="ARBA00022519"/>
    </source>
</evidence>
<feature type="domain" description="ABC transmembrane type-1" evidence="9">
    <location>
        <begin position="95"/>
        <end position="300"/>
    </location>
</feature>
<protein>
    <submittedName>
        <fullName evidence="10">ABC transporter permease</fullName>
    </submittedName>
</protein>
<keyword evidence="5 8" id="KW-0812">Transmembrane</keyword>
<feature type="transmembrane region" description="Helical" evidence="8">
    <location>
        <begin position="281"/>
        <end position="307"/>
    </location>
</feature>
<dbReference type="SUPFAM" id="SSF161098">
    <property type="entry name" value="MetI-like"/>
    <property type="match status" value="1"/>
</dbReference>
<gene>
    <name evidence="10" type="ORF">FE839_01785</name>
</gene>
<dbReference type="CDD" id="cd06261">
    <property type="entry name" value="TM_PBP2"/>
    <property type="match status" value="1"/>
</dbReference>
<feature type="transmembrane region" description="Helical" evidence="8">
    <location>
        <begin position="9"/>
        <end position="30"/>
    </location>
</feature>
<organism evidence="10 11">
    <name type="scientific">Klebsiella indica</name>
    <dbReference type="NCBI Taxonomy" id="2582917"/>
    <lineage>
        <taxon>Bacteria</taxon>
        <taxon>Pseudomonadati</taxon>
        <taxon>Pseudomonadota</taxon>
        <taxon>Gammaproteobacteria</taxon>
        <taxon>Enterobacterales</taxon>
        <taxon>Enterobacteriaceae</taxon>
        <taxon>Klebsiella/Raoultella group</taxon>
        <taxon>Klebsiella</taxon>
    </lineage>
</organism>
<dbReference type="PROSITE" id="PS50928">
    <property type="entry name" value="ABC_TM1"/>
    <property type="match status" value="1"/>
</dbReference>
<dbReference type="AlphaFoldDB" id="A0A5R9LNW5"/>
<keyword evidence="7 8" id="KW-0472">Membrane</keyword>
<dbReference type="RefSeq" id="WP_138358530.1">
    <property type="nucleotide sequence ID" value="NZ_JBCIVH010000006.1"/>
</dbReference>
<proteinExistence type="inferred from homology"/>
<evidence type="ECO:0000256" key="5">
    <source>
        <dbReference type="ARBA" id="ARBA00022692"/>
    </source>
</evidence>
<evidence type="ECO:0000256" key="2">
    <source>
        <dbReference type="ARBA" id="ARBA00022448"/>
    </source>
</evidence>
<dbReference type="EMBL" id="VCHQ01000002">
    <property type="protein sequence ID" value="TLV23477.1"/>
    <property type="molecule type" value="Genomic_DNA"/>
</dbReference>
<comment type="similarity">
    <text evidence="8">Belongs to the binding-protein-dependent transport system permease family.</text>
</comment>
<evidence type="ECO:0000256" key="8">
    <source>
        <dbReference type="RuleBase" id="RU363032"/>
    </source>
</evidence>
<evidence type="ECO:0000259" key="9">
    <source>
        <dbReference type="PROSITE" id="PS50928"/>
    </source>
</evidence>
<evidence type="ECO:0000256" key="1">
    <source>
        <dbReference type="ARBA" id="ARBA00004429"/>
    </source>
</evidence>
<keyword evidence="11" id="KW-1185">Reference proteome</keyword>
<evidence type="ECO:0000256" key="7">
    <source>
        <dbReference type="ARBA" id="ARBA00023136"/>
    </source>
</evidence>